<feature type="domain" description="ShKT" evidence="2">
    <location>
        <begin position="93"/>
        <end position="121"/>
    </location>
</feature>
<dbReference type="EnsemblProtists" id="EOD13743">
    <property type="protein sequence ID" value="EOD13743"/>
    <property type="gene ID" value="EMIHUDRAFT_246617"/>
</dbReference>
<organism evidence="3 4">
    <name type="scientific">Emiliania huxleyi (strain CCMP1516)</name>
    <dbReference type="NCBI Taxonomy" id="280463"/>
    <lineage>
        <taxon>Eukaryota</taxon>
        <taxon>Haptista</taxon>
        <taxon>Haptophyta</taxon>
        <taxon>Prymnesiophyceae</taxon>
        <taxon>Isochrysidales</taxon>
        <taxon>Noelaerhabdaceae</taxon>
        <taxon>Emiliania</taxon>
    </lineage>
</organism>
<dbReference type="KEGG" id="ehx:EMIHUDRAFT_246617"/>
<evidence type="ECO:0000313" key="3">
    <source>
        <dbReference type="EnsemblProtists" id="EOD10410"/>
    </source>
</evidence>
<dbReference type="InterPro" id="IPR003582">
    <property type="entry name" value="ShKT_dom"/>
</dbReference>
<sequence length="282" mass="30111">MDALLEECTDAGLVEHQFGRGFRLAVDVVDSDSVPPPTDDPAGFWLGAELRHELAGTITSAGGAEGAAGDAADEADDASARKPTEAEDSPAFSSKCGHWAATGECFLNPTFMLSSCQRSCRDLAAADMTPIDVDNPPEAVLKVLSKIRLGDEDAPPLSAPEKLKELIKRGVTSAQEPEMRTLEKIVREVAKSTPSFVSKEKEKKGGGGKGGEGKASKKKKGESKGGGKAAAQGGVGDDDYAYAKVLIEELRPIYERLPTEQRRHILERLMKTKVGDRLTFIE</sequence>
<feature type="region of interest" description="Disordered" evidence="1">
    <location>
        <begin position="193"/>
        <end position="235"/>
    </location>
</feature>
<dbReference type="Proteomes" id="UP000013827">
    <property type="component" value="Unassembled WGS sequence"/>
</dbReference>
<dbReference type="EnsemblProtists" id="EOD10410">
    <property type="protein sequence ID" value="EOD10410"/>
    <property type="gene ID" value="EMIHUDRAFT_215592"/>
</dbReference>
<dbReference type="PaxDb" id="2903-EOD10410"/>
<dbReference type="HOGENOM" id="CLU_988456_0_0_1"/>
<protein>
    <recommendedName>
        <fullName evidence="2">ShKT domain-containing protein</fullName>
    </recommendedName>
</protein>
<accession>A0A0D3IGM5</accession>
<keyword evidence="4" id="KW-1185">Reference proteome</keyword>
<dbReference type="KEGG" id="ehx:EMIHUDRAFT_215592"/>
<name>A0A0D3IGM5_EMIH1</name>
<dbReference type="RefSeq" id="XP_005762839.1">
    <property type="nucleotide sequence ID" value="XM_005762782.1"/>
</dbReference>
<feature type="compositionally biased region" description="Basic and acidic residues" evidence="1">
    <location>
        <begin position="198"/>
        <end position="215"/>
    </location>
</feature>
<evidence type="ECO:0000259" key="2">
    <source>
        <dbReference type="Pfam" id="PF01549"/>
    </source>
</evidence>
<dbReference type="Pfam" id="PF01549">
    <property type="entry name" value="ShK"/>
    <property type="match status" value="1"/>
</dbReference>
<feature type="region of interest" description="Disordered" evidence="1">
    <location>
        <begin position="61"/>
        <end position="93"/>
    </location>
</feature>
<proteinExistence type="predicted"/>
<reference evidence="3" key="2">
    <citation type="submission" date="2024-10" db="UniProtKB">
        <authorList>
            <consortium name="EnsemblProtists"/>
        </authorList>
    </citation>
    <scope>IDENTIFICATION</scope>
</reference>
<dbReference type="RefSeq" id="XP_005766172.1">
    <property type="nucleotide sequence ID" value="XM_005766115.1"/>
</dbReference>
<evidence type="ECO:0000256" key="1">
    <source>
        <dbReference type="SAM" id="MobiDB-lite"/>
    </source>
</evidence>
<evidence type="ECO:0000313" key="4">
    <source>
        <dbReference type="Proteomes" id="UP000013827"/>
    </source>
</evidence>
<dbReference type="GeneID" id="17256613"/>
<reference evidence="4" key="1">
    <citation type="journal article" date="2013" name="Nature">
        <title>Pan genome of the phytoplankton Emiliania underpins its global distribution.</title>
        <authorList>
            <person name="Read B.A."/>
            <person name="Kegel J."/>
            <person name="Klute M.J."/>
            <person name="Kuo A."/>
            <person name="Lefebvre S.C."/>
            <person name="Maumus F."/>
            <person name="Mayer C."/>
            <person name="Miller J."/>
            <person name="Monier A."/>
            <person name="Salamov A."/>
            <person name="Young J."/>
            <person name="Aguilar M."/>
            <person name="Claverie J.M."/>
            <person name="Frickenhaus S."/>
            <person name="Gonzalez K."/>
            <person name="Herman E.K."/>
            <person name="Lin Y.C."/>
            <person name="Napier J."/>
            <person name="Ogata H."/>
            <person name="Sarno A.F."/>
            <person name="Shmutz J."/>
            <person name="Schroeder D."/>
            <person name="de Vargas C."/>
            <person name="Verret F."/>
            <person name="von Dassow P."/>
            <person name="Valentin K."/>
            <person name="Van de Peer Y."/>
            <person name="Wheeler G."/>
            <person name="Dacks J.B."/>
            <person name="Delwiche C.F."/>
            <person name="Dyhrman S.T."/>
            <person name="Glockner G."/>
            <person name="John U."/>
            <person name="Richards T."/>
            <person name="Worden A.Z."/>
            <person name="Zhang X."/>
            <person name="Grigoriev I.V."/>
            <person name="Allen A.E."/>
            <person name="Bidle K."/>
            <person name="Borodovsky M."/>
            <person name="Bowler C."/>
            <person name="Brownlee C."/>
            <person name="Cock J.M."/>
            <person name="Elias M."/>
            <person name="Gladyshev V.N."/>
            <person name="Groth M."/>
            <person name="Guda C."/>
            <person name="Hadaegh A."/>
            <person name="Iglesias-Rodriguez M.D."/>
            <person name="Jenkins J."/>
            <person name="Jones B.M."/>
            <person name="Lawson T."/>
            <person name="Leese F."/>
            <person name="Lindquist E."/>
            <person name="Lobanov A."/>
            <person name="Lomsadze A."/>
            <person name="Malik S.B."/>
            <person name="Marsh M.E."/>
            <person name="Mackinder L."/>
            <person name="Mock T."/>
            <person name="Mueller-Roeber B."/>
            <person name="Pagarete A."/>
            <person name="Parker M."/>
            <person name="Probert I."/>
            <person name="Quesneville H."/>
            <person name="Raines C."/>
            <person name="Rensing S.A."/>
            <person name="Riano-Pachon D.M."/>
            <person name="Richier S."/>
            <person name="Rokitta S."/>
            <person name="Shiraiwa Y."/>
            <person name="Soanes D.M."/>
            <person name="van der Giezen M."/>
            <person name="Wahlund T.M."/>
            <person name="Williams B."/>
            <person name="Wilson W."/>
            <person name="Wolfe G."/>
            <person name="Wurch L.L."/>
        </authorList>
    </citation>
    <scope>NUCLEOTIDE SEQUENCE</scope>
</reference>
<dbReference type="GeneID" id="17259900"/>
<dbReference type="AlphaFoldDB" id="A0A0D3IGM5"/>